<comment type="caution">
    <text evidence="16">The sequence shown here is derived from an EMBL/GenBank/DDBJ whole genome shotgun (WGS) entry which is preliminary data.</text>
</comment>
<evidence type="ECO:0000259" key="15">
    <source>
        <dbReference type="PROSITE" id="PS50262"/>
    </source>
</evidence>
<keyword evidence="3" id="KW-1003">Cell membrane</keyword>
<dbReference type="SUPFAM" id="SSF81321">
    <property type="entry name" value="Family A G protein-coupled receptor-like"/>
    <property type="match status" value="1"/>
</dbReference>
<comment type="similarity">
    <text evidence="2 12">Belongs to the G-protein coupled receptor 1 family.</text>
</comment>
<evidence type="ECO:0000313" key="16">
    <source>
        <dbReference type="EMBL" id="CAJ0609397.1"/>
    </source>
</evidence>
<accession>A0AA36MHJ0</accession>
<dbReference type="CDD" id="cd15096">
    <property type="entry name" value="7tmA_AstA_R_insect"/>
    <property type="match status" value="1"/>
</dbReference>
<dbReference type="GO" id="GO:0005886">
    <property type="term" value="C:plasma membrane"/>
    <property type="evidence" value="ECO:0007669"/>
    <property type="project" value="UniProtKB-SubCell"/>
</dbReference>
<evidence type="ECO:0000256" key="8">
    <source>
        <dbReference type="ARBA" id="ARBA00023157"/>
    </source>
</evidence>
<keyword evidence="11 12" id="KW-0807">Transducer</keyword>
<feature type="transmembrane region" description="Helical" evidence="14">
    <location>
        <begin position="201"/>
        <end position="222"/>
    </location>
</feature>
<feature type="transmembrane region" description="Helical" evidence="14">
    <location>
        <begin position="107"/>
        <end position="125"/>
    </location>
</feature>
<dbReference type="EMBL" id="CATQJL010000326">
    <property type="protein sequence ID" value="CAJ0609397.1"/>
    <property type="molecule type" value="Genomic_DNA"/>
</dbReference>
<evidence type="ECO:0000256" key="11">
    <source>
        <dbReference type="ARBA" id="ARBA00023224"/>
    </source>
</evidence>
<sequence length="419" mass="47593">MGDEGNLSVPTFEQWMAFYNDTKEFERKIGIIIPSIFAVVIVIGVVGNLLVVVVALNRAMRNSTNTLIIGLAISDLMFLLLCVPFTAIDYASPVWIFPEWTCTMINFFQHISAYCSVWTLTLMALDRYLAVVYPVDSLTLRSPKNTIIILVVVYTIIVATQVPVGLMHGIYTYTFIIEERSTCAIVSIATNNATLAVARTYFITFNVFGYILPLGISVFLYWRMLRRLWDTPRPGNGNAMNGSLRSRPENRRAKRKVTRLVLCVLVIWAFCWLPLNVCFFFTGICYPETLVMKGGVIMVIVQIASQVLAYTNSCLNPILYALMSENFRKGFIRVICTIGRKLTMNRFCLKTDKQLRLEFTTCNNTTVSTSIRRFQAPAKKKGFSERTLLLRNRPNTSSQKKTFEMTQFSRSPSSKSFNL</sequence>
<evidence type="ECO:0000256" key="4">
    <source>
        <dbReference type="ARBA" id="ARBA00022692"/>
    </source>
</evidence>
<evidence type="ECO:0000313" key="17">
    <source>
        <dbReference type="Proteomes" id="UP001176961"/>
    </source>
</evidence>
<dbReference type="Pfam" id="PF00001">
    <property type="entry name" value="7tm_1"/>
    <property type="match status" value="1"/>
</dbReference>
<feature type="region of interest" description="Disordered" evidence="13">
    <location>
        <begin position="396"/>
        <end position="419"/>
    </location>
</feature>
<dbReference type="PRINTS" id="PR00237">
    <property type="entry name" value="GPCRRHODOPSN"/>
</dbReference>
<evidence type="ECO:0000256" key="13">
    <source>
        <dbReference type="SAM" id="MobiDB-lite"/>
    </source>
</evidence>
<evidence type="ECO:0000256" key="9">
    <source>
        <dbReference type="ARBA" id="ARBA00023170"/>
    </source>
</evidence>
<dbReference type="SMART" id="SM01381">
    <property type="entry name" value="7TM_GPCR_Srsx"/>
    <property type="match status" value="1"/>
</dbReference>
<evidence type="ECO:0000256" key="5">
    <source>
        <dbReference type="ARBA" id="ARBA00022989"/>
    </source>
</evidence>
<keyword evidence="7 14" id="KW-0472">Membrane</keyword>
<dbReference type="PROSITE" id="PS50262">
    <property type="entry name" value="G_PROTEIN_RECEP_F1_2"/>
    <property type="match status" value="1"/>
</dbReference>
<keyword evidence="6 12" id="KW-0297">G-protein coupled receptor</keyword>
<keyword evidence="9 12" id="KW-0675">Receptor</keyword>
<feature type="transmembrane region" description="Helical" evidence="14">
    <location>
        <begin position="146"/>
        <end position="171"/>
    </location>
</feature>
<gene>
    <name evidence="16" type="ORF">CYNAS_LOCUS21380</name>
</gene>
<dbReference type="PANTHER" id="PTHR45695">
    <property type="entry name" value="LEUCOKININ RECEPTOR-RELATED"/>
    <property type="match status" value="1"/>
</dbReference>
<organism evidence="16 17">
    <name type="scientific">Cylicocyclus nassatus</name>
    <name type="common">Nematode worm</name>
    <dbReference type="NCBI Taxonomy" id="53992"/>
    <lineage>
        <taxon>Eukaryota</taxon>
        <taxon>Metazoa</taxon>
        <taxon>Ecdysozoa</taxon>
        <taxon>Nematoda</taxon>
        <taxon>Chromadorea</taxon>
        <taxon>Rhabditida</taxon>
        <taxon>Rhabditina</taxon>
        <taxon>Rhabditomorpha</taxon>
        <taxon>Strongyloidea</taxon>
        <taxon>Strongylidae</taxon>
        <taxon>Cylicocyclus</taxon>
    </lineage>
</organism>
<comment type="subcellular location">
    <subcellularLocation>
        <location evidence="1">Cell membrane</location>
        <topology evidence="1">Multi-pass membrane protein</topology>
    </subcellularLocation>
</comment>
<evidence type="ECO:0000256" key="14">
    <source>
        <dbReference type="SAM" id="Phobius"/>
    </source>
</evidence>
<evidence type="ECO:0000256" key="2">
    <source>
        <dbReference type="ARBA" id="ARBA00010663"/>
    </source>
</evidence>
<dbReference type="InterPro" id="IPR017452">
    <property type="entry name" value="GPCR_Rhodpsn_7TM"/>
</dbReference>
<keyword evidence="8" id="KW-1015">Disulfide bond</keyword>
<dbReference type="AlphaFoldDB" id="A0AA36MHJ0"/>
<feature type="transmembrane region" description="Helical" evidence="14">
    <location>
        <begin position="29"/>
        <end position="55"/>
    </location>
</feature>
<dbReference type="Gene3D" id="1.20.1070.10">
    <property type="entry name" value="Rhodopsin 7-helix transmembrane proteins"/>
    <property type="match status" value="1"/>
</dbReference>
<dbReference type="InterPro" id="IPR000276">
    <property type="entry name" value="GPCR_Rhodpsn"/>
</dbReference>
<dbReference type="PRINTS" id="PR01012">
    <property type="entry name" value="NRPEPTIDEYR"/>
</dbReference>
<evidence type="ECO:0000256" key="12">
    <source>
        <dbReference type="RuleBase" id="RU000688"/>
    </source>
</evidence>
<dbReference type="GO" id="GO:0004983">
    <property type="term" value="F:neuropeptide Y receptor activity"/>
    <property type="evidence" value="ECO:0007669"/>
    <property type="project" value="InterPro"/>
</dbReference>
<feature type="transmembrane region" description="Helical" evidence="14">
    <location>
        <begin position="296"/>
        <end position="323"/>
    </location>
</feature>
<protein>
    <recommendedName>
        <fullName evidence="15">G-protein coupled receptors family 1 profile domain-containing protein</fullName>
    </recommendedName>
</protein>
<keyword evidence="5 14" id="KW-1133">Transmembrane helix</keyword>
<dbReference type="Proteomes" id="UP001176961">
    <property type="component" value="Unassembled WGS sequence"/>
</dbReference>
<evidence type="ECO:0000256" key="6">
    <source>
        <dbReference type="ARBA" id="ARBA00023040"/>
    </source>
</evidence>
<evidence type="ECO:0000256" key="7">
    <source>
        <dbReference type="ARBA" id="ARBA00023136"/>
    </source>
</evidence>
<dbReference type="InterPro" id="IPR000611">
    <property type="entry name" value="NPY_rcpt"/>
</dbReference>
<reference evidence="16" key="1">
    <citation type="submission" date="2023-07" db="EMBL/GenBank/DDBJ databases">
        <authorList>
            <consortium name="CYATHOMIX"/>
        </authorList>
    </citation>
    <scope>NUCLEOTIDE SEQUENCE</scope>
    <source>
        <strain evidence="16">N/A</strain>
    </source>
</reference>
<feature type="transmembrane region" description="Helical" evidence="14">
    <location>
        <begin position="260"/>
        <end position="284"/>
    </location>
</feature>
<evidence type="ECO:0000256" key="10">
    <source>
        <dbReference type="ARBA" id="ARBA00023180"/>
    </source>
</evidence>
<evidence type="ECO:0000256" key="3">
    <source>
        <dbReference type="ARBA" id="ARBA00022475"/>
    </source>
</evidence>
<keyword evidence="17" id="KW-1185">Reference proteome</keyword>
<feature type="domain" description="G-protein coupled receptors family 1 profile" evidence="15">
    <location>
        <begin position="47"/>
        <end position="320"/>
    </location>
</feature>
<keyword evidence="10" id="KW-0325">Glycoprotein</keyword>
<proteinExistence type="inferred from homology"/>
<dbReference type="PROSITE" id="PS00237">
    <property type="entry name" value="G_PROTEIN_RECEP_F1_1"/>
    <property type="match status" value="1"/>
</dbReference>
<feature type="transmembrane region" description="Helical" evidence="14">
    <location>
        <begin position="67"/>
        <end position="87"/>
    </location>
</feature>
<keyword evidence="4 12" id="KW-0812">Transmembrane</keyword>
<name>A0AA36MHJ0_CYLNA</name>
<evidence type="ECO:0000256" key="1">
    <source>
        <dbReference type="ARBA" id="ARBA00004651"/>
    </source>
</evidence>
<dbReference type="PANTHER" id="PTHR45695:SF23">
    <property type="entry name" value="GALANIN-LIKE G-PROTEIN COUPLED RECEPTOR NPR-9"/>
    <property type="match status" value="1"/>
</dbReference>